<keyword evidence="2" id="KW-1185">Reference proteome</keyword>
<evidence type="ECO:0000313" key="2">
    <source>
        <dbReference type="Proteomes" id="UP001222118"/>
    </source>
</evidence>
<reference evidence="1 2" key="1">
    <citation type="submission" date="2023-02" db="EMBL/GenBank/DDBJ databases">
        <title>Devosia chondri sp. nov., isolated from the phycosphere of marine algae.</title>
        <authorList>
            <person name="Kim J.M."/>
            <person name="Lee J.K."/>
            <person name="Choi B.J."/>
            <person name="Bayburt H."/>
            <person name="Jeon C.O."/>
        </authorList>
    </citation>
    <scope>NUCLEOTIDE SEQUENCE [LARGE SCALE GENOMIC DNA]</scope>
    <source>
        <strain evidence="1 2">G2-5</strain>
    </source>
</reference>
<dbReference type="RefSeq" id="WP_282212435.1">
    <property type="nucleotide sequence ID" value="NZ_CP118247.1"/>
</dbReference>
<proteinExistence type="predicted"/>
<dbReference type="Proteomes" id="UP001222118">
    <property type="component" value="Chromosome"/>
</dbReference>
<gene>
    <name evidence="1" type="ORF">PSQ90_05595</name>
</gene>
<name>A0ABY7Z084_9HYPH</name>
<protein>
    <submittedName>
        <fullName evidence="1">DUF2259 domain-containing protein</fullName>
    </submittedName>
</protein>
<sequence length="255" mass="27833">MILNAAIKVLARRGIRPLRILVVAAALFGVVPALAGDRAQFQALGYSPRANFFAYEEFGIGDGSGFAYSNIYIVDLTRDIWVVGTPIRLEAQNEQIPLEAIRSKNLVAASTQLNDLGLKRPIQMIAMIGDGAVDTQGTHLHFGLPGYVEPGAVNGDFRLDLKSFPATTSAPCKAWFGDDPKGYQLDYYENGATRVLHQDGVLPMSRGCPLAYRIYGVALPFDSSDMDDGIAIVSMFPHGFEGPDRRFLVVPLRKK</sequence>
<accession>A0ABY7Z084</accession>
<organism evidence="1 2">
    <name type="scientific">Devosia rhodophyticola</name>
    <dbReference type="NCBI Taxonomy" id="3026423"/>
    <lineage>
        <taxon>Bacteria</taxon>
        <taxon>Pseudomonadati</taxon>
        <taxon>Pseudomonadota</taxon>
        <taxon>Alphaproteobacteria</taxon>
        <taxon>Hyphomicrobiales</taxon>
        <taxon>Devosiaceae</taxon>
        <taxon>Devosia</taxon>
    </lineage>
</organism>
<dbReference type="InterPro" id="IPR018725">
    <property type="entry name" value="DUF2259_secreted"/>
</dbReference>
<evidence type="ECO:0000313" key="1">
    <source>
        <dbReference type="EMBL" id="WDR06922.1"/>
    </source>
</evidence>
<dbReference type="EMBL" id="CP118247">
    <property type="protein sequence ID" value="WDR06922.1"/>
    <property type="molecule type" value="Genomic_DNA"/>
</dbReference>
<dbReference type="Pfam" id="PF10016">
    <property type="entry name" value="DUF2259"/>
    <property type="match status" value="1"/>
</dbReference>